<sequence>MWRQVTKEADMIENEEERVSGSCERAVDKKEDSEKERRKRVDFRALEARVEDKRHQDRIPSGIEDHRFPIRLFVMILGGFDVILGMDWLTANEAQTICKRKIIRLKAPDGSDVEVFGDHDISMPNVISMIKAKDYLRRRCEAYLVYVINNYKVVKELDGVPVVHEYPEVFPEDFPGVPPG</sequence>
<reference evidence="2" key="1">
    <citation type="journal article" date="2022" name="Mol. Ecol. Resour.">
        <title>The genomes of chicory, endive, great burdock and yacon provide insights into Asteraceae palaeo-polyploidization history and plant inulin production.</title>
        <authorList>
            <person name="Fan W."/>
            <person name="Wang S."/>
            <person name="Wang H."/>
            <person name="Wang A."/>
            <person name="Jiang F."/>
            <person name="Liu H."/>
            <person name="Zhao H."/>
            <person name="Xu D."/>
            <person name="Zhang Y."/>
        </authorList>
    </citation>
    <scope>NUCLEOTIDE SEQUENCE [LARGE SCALE GENOMIC DNA]</scope>
    <source>
        <strain evidence="2">cv. Yunnan</strain>
    </source>
</reference>
<dbReference type="EMBL" id="CM042036">
    <property type="protein sequence ID" value="KAI3745023.1"/>
    <property type="molecule type" value="Genomic_DNA"/>
</dbReference>
<proteinExistence type="predicted"/>
<dbReference type="Proteomes" id="UP001056120">
    <property type="component" value="Linkage Group LG19"/>
</dbReference>
<comment type="caution">
    <text evidence="1">The sequence shown here is derived from an EMBL/GenBank/DDBJ whole genome shotgun (WGS) entry which is preliminary data.</text>
</comment>
<protein>
    <submittedName>
        <fullName evidence="1">Uncharacterized protein</fullName>
    </submittedName>
</protein>
<evidence type="ECO:0000313" key="2">
    <source>
        <dbReference type="Proteomes" id="UP001056120"/>
    </source>
</evidence>
<gene>
    <name evidence="1" type="ORF">L1987_58123</name>
</gene>
<reference evidence="1 2" key="2">
    <citation type="journal article" date="2022" name="Mol. Ecol. Resour.">
        <title>The genomes of chicory, endive, great burdock and yacon provide insights into Asteraceae paleo-polyploidization history and plant inulin production.</title>
        <authorList>
            <person name="Fan W."/>
            <person name="Wang S."/>
            <person name="Wang H."/>
            <person name="Wang A."/>
            <person name="Jiang F."/>
            <person name="Liu H."/>
            <person name="Zhao H."/>
            <person name="Xu D."/>
            <person name="Zhang Y."/>
        </authorList>
    </citation>
    <scope>NUCLEOTIDE SEQUENCE [LARGE SCALE GENOMIC DNA]</scope>
    <source>
        <strain evidence="2">cv. Yunnan</strain>
        <tissue evidence="1">Leaves</tissue>
    </source>
</reference>
<name>A0ACB9DF78_9ASTR</name>
<evidence type="ECO:0000313" key="1">
    <source>
        <dbReference type="EMBL" id="KAI3745023.1"/>
    </source>
</evidence>
<accession>A0ACB9DF78</accession>
<keyword evidence="2" id="KW-1185">Reference proteome</keyword>
<organism evidence="1 2">
    <name type="scientific">Smallanthus sonchifolius</name>
    <dbReference type="NCBI Taxonomy" id="185202"/>
    <lineage>
        <taxon>Eukaryota</taxon>
        <taxon>Viridiplantae</taxon>
        <taxon>Streptophyta</taxon>
        <taxon>Embryophyta</taxon>
        <taxon>Tracheophyta</taxon>
        <taxon>Spermatophyta</taxon>
        <taxon>Magnoliopsida</taxon>
        <taxon>eudicotyledons</taxon>
        <taxon>Gunneridae</taxon>
        <taxon>Pentapetalae</taxon>
        <taxon>asterids</taxon>
        <taxon>campanulids</taxon>
        <taxon>Asterales</taxon>
        <taxon>Asteraceae</taxon>
        <taxon>Asteroideae</taxon>
        <taxon>Heliantheae alliance</taxon>
        <taxon>Millerieae</taxon>
        <taxon>Smallanthus</taxon>
    </lineage>
</organism>